<dbReference type="KEGG" id="jeo:JMA_27880"/>
<evidence type="ECO:0000313" key="9">
    <source>
        <dbReference type="EMBL" id="AJD92105.1"/>
    </source>
</evidence>
<dbReference type="GO" id="GO:0020037">
    <property type="term" value="F:heme binding"/>
    <property type="evidence" value="ECO:0007669"/>
    <property type="project" value="InterPro"/>
</dbReference>
<keyword evidence="2 6" id="KW-0349">Heme</keyword>
<evidence type="ECO:0000256" key="1">
    <source>
        <dbReference type="ARBA" id="ARBA00022448"/>
    </source>
</evidence>
<dbReference type="GO" id="GO:0009055">
    <property type="term" value="F:electron transfer activity"/>
    <property type="evidence" value="ECO:0007669"/>
    <property type="project" value="InterPro"/>
</dbReference>
<comment type="PTM">
    <text evidence="6">Binds 1 heme c group covalently per subunit.</text>
</comment>
<feature type="binding site" description="axial binding residue" evidence="7">
    <location>
        <position position="50"/>
    </location>
    <ligand>
        <name>heme c</name>
        <dbReference type="ChEBI" id="CHEBI:61717"/>
    </ligand>
    <ligandPart>
        <name>Fe</name>
        <dbReference type="ChEBI" id="CHEBI:18248"/>
    </ligandPart>
</feature>
<evidence type="ECO:0000256" key="6">
    <source>
        <dbReference type="PIRSR" id="PIRSR000025-1"/>
    </source>
</evidence>
<evidence type="ECO:0000256" key="7">
    <source>
        <dbReference type="PIRSR" id="PIRSR000025-2"/>
    </source>
</evidence>
<dbReference type="InterPro" id="IPR054782">
    <property type="entry name" value="Cytochro_C551"/>
</dbReference>
<dbReference type="GO" id="GO:0005506">
    <property type="term" value="F:iron ion binding"/>
    <property type="evidence" value="ECO:0007669"/>
    <property type="project" value="InterPro"/>
</dbReference>
<evidence type="ECO:0000256" key="5">
    <source>
        <dbReference type="ARBA" id="ARBA00023004"/>
    </source>
</evidence>
<gene>
    <name evidence="9" type="ORF">JMA_27880</name>
</gene>
<dbReference type="PANTHER" id="PTHR37823:SF4">
    <property type="entry name" value="MENAQUINOL-CYTOCHROME C REDUCTASE CYTOCHROME B_C SUBUNIT"/>
    <property type="match status" value="1"/>
</dbReference>
<dbReference type="InterPro" id="IPR036909">
    <property type="entry name" value="Cyt_c-like_dom_sf"/>
</dbReference>
<feature type="binding site" description="covalent" evidence="6">
    <location>
        <position position="49"/>
    </location>
    <ligand>
        <name>heme c</name>
        <dbReference type="ChEBI" id="CHEBI:61717"/>
    </ligand>
</feature>
<evidence type="ECO:0000256" key="3">
    <source>
        <dbReference type="ARBA" id="ARBA00022723"/>
    </source>
</evidence>
<dbReference type="GO" id="GO:0016020">
    <property type="term" value="C:membrane"/>
    <property type="evidence" value="ECO:0007669"/>
    <property type="project" value="InterPro"/>
</dbReference>
<reference evidence="9 10" key="1">
    <citation type="submission" date="2014-08" db="EMBL/GenBank/DDBJ databases">
        <title>Complete genome of a marine bacteria Jeotgalibacillus malaysiensis.</title>
        <authorList>
            <person name="Yaakop A.S."/>
            <person name="Chan K.-G."/>
            <person name="Goh K.M."/>
        </authorList>
    </citation>
    <scope>NUCLEOTIDE SEQUENCE [LARGE SCALE GENOMIC DNA]</scope>
    <source>
        <strain evidence="9 10">D5</strain>
    </source>
</reference>
<keyword evidence="10" id="KW-1185">Reference proteome</keyword>
<sequence>MKKWWLGVALGSAVLLGACGGGEEEATDTGSSAGEMDPEEIYIGNCSGCHGDNLEGASGPNLQEVGSRLSQEEILSVIQNGQGGMPAGIIEGEEAEVVAEWLSEMQ</sequence>
<dbReference type="STRING" id="1508404.JMA_27880"/>
<dbReference type="Gene3D" id="1.10.760.10">
    <property type="entry name" value="Cytochrome c-like domain"/>
    <property type="match status" value="1"/>
</dbReference>
<dbReference type="BioCyc" id="JESP1508404:G14D9-12069-MONOMER"/>
<dbReference type="Pfam" id="PF13442">
    <property type="entry name" value="Cytochrome_CBB3"/>
    <property type="match status" value="1"/>
</dbReference>
<proteinExistence type="predicted"/>
<evidence type="ECO:0000313" key="10">
    <source>
        <dbReference type="Proteomes" id="UP000031449"/>
    </source>
</evidence>
<keyword evidence="1" id="KW-0813">Transport</keyword>
<keyword evidence="5 7" id="KW-0408">Iron</keyword>
<dbReference type="InterPro" id="IPR051811">
    <property type="entry name" value="Cytochrome_c550/c551-like"/>
</dbReference>
<dbReference type="Proteomes" id="UP000031449">
    <property type="component" value="Chromosome"/>
</dbReference>
<keyword evidence="3 7" id="KW-0479">Metal-binding</keyword>
<feature type="domain" description="Cytochrome c" evidence="8">
    <location>
        <begin position="33"/>
        <end position="106"/>
    </location>
</feature>
<dbReference type="InterPro" id="IPR009056">
    <property type="entry name" value="Cyt_c-like_dom"/>
</dbReference>
<feature type="binding site" description="covalent" evidence="6">
    <location>
        <position position="46"/>
    </location>
    <ligand>
        <name>heme c</name>
        <dbReference type="ChEBI" id="CHEBI:61717"/>
    </ligand>
</feature>
<name>A0A0B5APA0_9BACL</name>
<dbReference type="PROSITE" id="PS51007">
    <property type="entry name" value="CYTC"/>
    <property type="match status" value="1"/>
</dbReference>
<feature type="binding site" description="axial binding residue" evidence="7">
    <location>
        <position position="85"/>
    </location>
    <ligand>
        <name>heme c</name>
        <dbReference type="ChEBI" id="CHEBI:61717"/>
    </ligand>
    <ligandPart>
        <name>Fe</name>
        <dbReference type="ChEBI" id="CHEBI:18248"/>
    </ligandPart>
</feature>
<dbReference type="PIRSF" id="PIRSF000025">
    <property type="entry name" value="Cytc_Bsub_c550"/>
    <property type="match status" value="1"/>
</dbReference>
<dbReference type="NCBIfam" id="NF045774">
    <property type="entry name" value="cytochro_C551"/>
    <property type="match status" value="1"/>
</dbReference>
<dbReference type="EMBL" id="CP009416">
    <property type="protein sequence ID" value="AJD92105.1"/>
    <property type="molecule type" value="Genomic_DNA"/>
</dbReference>
<dbReference type="PROSITE" id="PS51257">
    <property type="entry name" value="PROKAR_LIPOPROTEIN"/>
    <property type="match status" value="1"/>
</dbReference>
<keyword evidence="4" id="KW-0249">Electron transport</keyword>
<dbReference type="PANTHER" id="PTHR37823">
    <property type="entry name" value="CYTOCHROME C-553-LIKE"/>
    <property type="match status" value="1"/>
</dbReference>
<evidence type="ECO:0000256" key="4">
    <source>
        <dbReference type="ARBA" id="ARBA00022982"/>
    </source>
</evidence>
<dbReference type="InterPro" id="IPR012218">
    <property type="entry name" value="Cyt_c_BACSU-c550-type"/>
</dbReference>
<accession>A0A0B5APA0</accession>
<dbReference type="SUPFAM" id="SSF46626">
    <property type="entry name" value="Cytochrome c"/>
    <property type="match status" value="1"/>
</dbReference>
<dbReference type="OrthoDB" id="7933886at2"/>
<dbReference type="AlphaFoldDB" id="A0A0B5APA0"/>
<organism evidence="9 10">
    <name type="scientific">Jeotgalibacillus malaysiensis</name>
    <dbReference type="NCBI Taxonomy" id="1508404"/>
    <lineage>
        <taxon>Bacteria</taxon>
        <taxon>Bacillati</taxon>
        <taxon>Bacillota</taxon>
        <taxon>Bacilli</taxon>
        <taxon>Bacillales</taxon>
        <taxon>Caryophanaceae</taxon>
        <taxon>Jeotgalibacillus</taxon>
    </lineage>
</organism>
<protein>
    <submittedName>
        <fullName evidence="9">Cytochrome C551</fullName>
    </submittedName>
</protein>
<evidence type="ECO:0000259" key="8">
    <source>
        <dbReference type="PROSITE" id="PS51007"/>
    </source>
</evidence>
<evidence type="ECO:0000256" key="2">
    <source>
        <dbReference type="ARBA" id="ARBA00022617"/>
    </source>
</evidence>
<dbReference type="HOGENOM" id="CLU_134966_2_0_9"/>